<keyword evidence="2" id="KW-1185">Reference proteome</keyword>
<accession>U4L5I8</accession>
<protein>
    <submittedName>
        <fullName evidence="1">Uncharacterized protein</fullName>
    </submittedName>
</protein>
<gene>
    <name evidence="1" type="ORF">PCON_11665</name>
</gene>
<reference evidence="1 2" key="1">
    <citation type="journal article" date="2013" name="PLoS Genet.">
        <title>The genome and development-dependent transcriptomes of Pyronema confluens: a window into fungal evolution.</title>
        <authorList>
            <person name="Traeger S."/>
            <person name="Altegoer F."/>
            <person name="Freitag M."/>
            <person name="Gabaldon T."/>
            <person name="Kempken F."/>
            <person name="Kumar A."/>
            <person name="Marcet-Houben M."/>
            <person name="Poggeler S."/>
            <person name="Stajich J.E."/>
            <person name="Nowrousian M."/>
        </authorList>
    </citation>
    <scope>NUCLEOTIDE SEQUENCE [LARGE SCALE GENOMIC DNA]</scope>
    <source>
        <strain evidence="2">CBS 100304</strain>
        <tissue evidence="1">Vegetative mycelium</tissue>
    </source>
</reference>
<proteinExistence type="predicted"/>
<sequence length="66" mass="7296">MGCNSPSSQIEFHPEIQEDAICVIRKVNTGIQALEPTRCPDTSARLPESRQHFCSSTKIIGASPRR</sequence>
<dbReference type="AlphaFoldDB" id="U4L5I8"/>
<name>U4L5I8_PYROM</name>
<dbReference type="EMBL" id="HF935675">
    <property type="protein sequence ID" value="CCX12071.1"/>
    <property type="molecule type" value="Genomic_DNA"/>
</dbReference>
<dbReference type="Proteomes" id="UP000018144">
    <property type="component" value="Unassembled WGS sequence"/>
</dbReference>
<evidence type="ECO:0000313" key="2">
    <source>
        <dbReference type="Proteomes" id="UP000018144"/>
    </source>
</evidence>
<evidence type="ECO:0000313" key="1">
    <source>
        <dbReference type="EMBL" id="CCX12071.1"/>
    </source>
</evidence>
<organism evidence="1 2">
    <name type="scientific">Pyronema omphalodes (strain CBS 100304)</name>
    <name type="common">Pyronema confluens</name>
    <dbReference type="NCBI Taxonomy" id="1076935"/>
    <lineage>
        <taxon>Eukaryota</taxon>
        <taxon>Fungi</taxon>
        <taxon>Dikarya</taxon>
        <taxon>Ascomycota</taxon>
        <taxon>Pezizomycotina</taxon>
        <taxon>Pezizomycetes</taxon>
        <taxon>Pezizales</taxon>
        <taxon>Pyronemataceae</taxon>
        <taxon>Pyronema</taxon>
    </lineage>
</organism>